<dbReference type="PROSITE" id="PS51450">
    <property type="entry name" value="LRR"/>
    <property type="match status" value="5"/>
</dbReference>
<dbReference type="SUPFAM" id="SSF52058">
    <property type="entry name" value="L domain-like"/>
    <property type="match status" value="1"/>
</dbReference>
<keyword evidence="3" id="KW-0812">Transmembrane</keyword>
<dbReference type="AlphaFoldDB" id="A0AAU7VP72"/>
<accession>A0AAU7VP72</accession>
<dbReference type="InterPro" id="IPR001611">
    <property type="entry name" value="Leu-rich_rpt"/>
</dbReference>
<name>A0AAU7VP72_9FIRM</name>
<dbReference type="InterPro" id="IPR044060">
    <property type="entry name" value="Bacterial_rp_domain"/>
</dbReference>
<dbReference type="InterPro" id="IPR050836">
    <property type="entry name" value="SDS22/Internalin_LRR"/>
</dbReference>
<sequence length="600" mass="68753">MRDFQNVLIENNTTRTILIFLLLVATFGLVYLTSKFYVVDVSVAVEPEGTGEVHGTGIYEKGETVNLKVIPKDGYGLYKWTEENQIELKEEFVDVKLKDYERPTMYSLTSNKNRDLTAHFSPLVDLEDKGLSNDLKRSFNNQRNINGWYCTENLTLAHLEHLEHIQLSRHIRIEDEDFFTKVPNAKSLTLEGTNLDLSILKRYPNIKSLTIIGCPYSEDDLISIDKLEQLTELRILNVTVDEQQLKDISKLGNLEVLEITKSELTDISPISELTNLKELNLNQNSISNLAPLSNLTTIKKLQMDNNYIEDISALNTMSNLEYISLSKNQIVDITALKKLEKVKKINLENNEIESVQPLKTLTNLEDLNVGENKVQNVTTLGKLESLKKLNLTSNKISEITALKNLQVDKLYLSDNYISHIKSLEGIDDLKFLDVSNNSITDSSQIKNLSNVEKINIRGNEIDGVLSQINQIEICHIIMEKENIEEVIPLDLEPWNNLTGIELLKSPDGKDTVVLVESRELIYDIVIINTDIFKSGKKRYHMSLDEHSKSRMAKNEYSVRAQWHRNGVDLHFERNTLGVENSLVYRFDLRQKNVDVFYNYE</sequence>
<keyword evidence="1" id="KW-0433">Leucine-rich repeat</keyword>
<dbReference type="PANTHER" id="PTHR46652">
    <property type="entry name" value="LEUCINE-RICH REPEAT AND IQ DOMAIN-CONTAINING PROTEIN 1-RELATED"/>
    <property type="match status" value="1"/>
</dbReference>
<dbReference type="Pfam" id="PF12799">
    <property type="entry name" value="LRR_4"/>
    <property type="match status" value="2"/>
</dbReference>
<dbReference type="PANTHER" id="PTHR46652:SF3">
    <property type="entry name" value="LEUCINE-RICH REPEAT-CONTAINING PROTEIN 9"/>
    <property type="match status" value="1"/>
</dbReference>
<dbReference type="Gene3D" id="3.80.10.10">
    <property type="entry name" value="Ribonuclease Inhibitor"/>
    <property type="match status" value="3"/>
</dbReference>
<evidence type="ECO:0000256" key="2">
    <source>
        <dbReference type="ARBA" id="ARBA00022737"/>
    </source>
</evidence>
<reference evidence="5" key="2">
    <citation type="submission" date="2024-06" db="EMBL/GenBank/DDBJ databases">
        <authorList>
            <person name="Petrova K.O."/>
            <person name="Toshchakov S.V."/>
            <person name="Boltjanskaja Y.V."/>
            <person name="Kevbrin V."/>
        </authorList>
    </citation>
    <scope>NUCLEOTIDE SEQUENCE</scope>
    <source>
        <strain evidence="5">Z-910T</strain>
    </source>
</reference>
<proteinExistence type="predicted"/>
<keyword evidence="3" id="KW-1133">Transmembrane helix</keyword>
<organism evidence="5">
    <name type="scientific">Proteinivorax tanatarense</name>
    <dbReference type="NCBI Taxonomy" id="1260629"/>
    <lineage>
        <taxon>Bacteria</taxon>
        <taxon>Bacillati</taxon>
        <taxon>Bacillota</taxon>
        <taxon>Clostridia</taxon>
        <taxon>Eubacteriales</taxon>
        <taxon>Proteinivoracaceae</taxon>
        <taxon>Proteinivorax</taxon>
    </lineage>
</organism>
<dbReference type="InterPro" id="IPR032675">
    <property type="entry name" value="LRR_dom_sf"/>
</dbReference>
<protein>
    <submittedName>
        <fullName evidence="5">Leucine-rich repeat domain-containing protein</fullName>
    </submittedName>
</protein>
<dbReference type="EMBL" id="CP158367">
    <property type="protein sequence ID" value="XBX75538.1"/>
    <property type="molecule type" value="Genomic_DNA"/>
</dbReference>
<reference evidence="5" key="1">
    <citation type="journal article" date="2013" name="Extremophiles">
        <title>Proteinivorax tanatarense gen. nov., sp. nov., an anaerobic, haloalkaliphilic, proteolytic bacterium isolated from a decaying algal bloom, and proposal of Proteinivoraceae fam. nov.</title>
        <authorList>
            <person name="Kevbrin V."/>
            <person name="Boltyanskaya Y."/>
            <person name="Zhilina T."/>
            <person name="Kolganova T."/>
            <person name="Lavrentjeva E."/>
            <person name="Kuznetsov B."/>
        </authorList>
    </citation>
    <scope>NUCLEOTIDE SEQUENCE</scope>
    <source>
        <strain evidence="5">Z-910T</strain>
    </source>
</reference>
<evidence type="ECO:0000259" key="4">
    <source>
        <dbReference type="Pfam" id="PF18998"/>
    </source>
</evidence>
<dbReference type="InterPro" id="IPR025875">
    <property type="entry name" value="Leu-rich_rpt_4"/>
</dbReference>
<keyword evidence="2" id="KW-0677">Repeat</keyword>
<feature type="domain" description="Bacterial repeat" evidence="4">
    <location>
        <begin position="42"/>
        <end position="121"/>
    </location>
</feature>
<keyword evidence="3" id="KW-0472">Membrane</keyword>
<dbReference type="SMART" id="SM00365">
    <property type="entry name" value="LRR_SD22"/>
    <property type="match status" value="7"/>
</dbReference>
<evidence type="ECO:0000256" key="1">
    <source>
        <dbReference type="ARBA" id="ARBA00022614"/>
    </source>
</evidence>
<evidence type="ECO:0000313" key="5">
    <source>
        <dbReference type="EMBL" id="XBX75538.1"/>
    </source>
</evidence>
<dbReference type="Pfam" id="PF18998">
    <property type="entry name" value="Flg_new_2"/>
    <property type="match status" value="1"/>
</dbReference>
<evidence type="ECO:0000256" key="3">
    <source>
        <dbReference type="SAM" id="Phobius"/>
    </source>
</evidence>
<feature type="transmembrane region" description="Helical" evidence="3">
    <location>
        <begin position="12"/>
        <end position="32"/>
    </location>
</feature>
<dbReference type="RefSeq" id="WP_350344282.1">
    <property type="nucleotide sequence ID" value="NZ_CP158367.1"/>
</dbReference>
<dbReference type="SMART" id="SM00369">
    <property type="entry name" value="LRR_TYP"/>
    <property type="match status" value="4"/>
</dbReference>
<gene>
    <name evidence="5" type="ORF">PRVXT_000675</name>
</gene>
<dbReference type="InterPro" id="IPR003591">
    <property type="entry name" value="Leu-rich_rpt_typical-subtyp"/>
</dbReference>